<protein>
    <submittedName>
        <fullName evidence="1">GDSL esterase/lipase</fullName>
    </submittedName>
</protein>
<dbReference type="EMBL" id="QJKJ01009919">
    <property type="protein sequence ID" value="RDX75169.1"/>
    <property type="molecule type" value="Genomic_DNA"/>
</dbReference>
<organism evidence="1 2">
    <name type="scientific">Mucuna pruriens</name>
    <name type="common">Velvet bean</name>
    <name type="synonym">Dolichos pruriens</name>
    <dbReference type="NCBI Taxonomy" id="157652"/>
    <lineage>
        <taxon>Eukaryota</taxon>
        <taxon>Viridiplantae</taxon>
        <taxon>Streptophyta</taxon>
        <taxon>Embryophyta</taxon>
        <taxon>Tracheophyta</taxon>
        <taxon>Spermatophyta</taxon>
        <taxon>Magnoliopsida</taxon>
        <taxon>eudicotyledons</taxon>
        <taxon>Gunneridae</taxon>
        <taxon>Pentapetalae</taxon>
        <taxon>rosids</taxon>
        <taxon>fabids</taxon>
        <taxon>Fabales</taxon>
        <taxon>Fabaceae</taxon>
        <taxon>Papilionoideae</taxon>
        <taxon>50 kb inversion clade</taxon>
        <taxon>NPAAA clade</taxon>
        <taxon>indigoferoid/millettioid clade</taxon>
        <taxon>Phaseoleae</taxon>
        <taxon>Mucuna</taxon>
    </lineage>
</organism>
<dbReference type="PANTHER" id="PTHR45642">
    <property type="entry name" value="GDSL ESTERASE/LIPASE EXL3"/>
    <property type="match status" value="1"/>
</dbReference>
<dbReference type="InterPro" id="IPR050592">
    <property type="entry name" value="GDSL_lipolytic_enzyme"/>
</dbReference>
<dbReference type="Gene3D" id="3.40.50.1110">
    <property type="entry name" value="SGNH hydrolase"/>
    <property type="match status" value="1"/>
</dbReference>
<dbReference type="Proteomes" id="UP000257109">
    <property type="component" value="Unassembled WGS sequence"/>
</dbReference>
<comment type="caution">
    <text evidence="1">The sequence shown here is derived from an EMBL/GenBank/DDBJ whole genome shotgun (WGS) entry which is preliminary data.</text>
</comment>
<sequence>MLLCIVFGDSTIDTGNNNYLKGTVANYGKDFPGHLPTGRFSNGKLVVDFFASILNLKDTVPPYLDPNLSDKEPNVCLLRIRRSGIDSMAATLNAISMSHQIK</sequence>
<accession>A0A371FA55</accession>
<dbReference type="STRING" id="157652.A0A371FA55"/>
<proteinExistence type="predicted"/>
<gene>
    <name evidence="1" type="ORF">CR513_44985</name>
</gene>
<evidence type="ECO:0000313" key="2">
    <source>
        <dbReference type="Proteomes" id="UP000257109"/>
    </source>
</evidence>
<dbReference type="PANTHER" id="PTHR45642:SF120">
    <property type="entry name" value="GDSL-LIKE LIPASE_ACYLHYDROLASE"/>
    <property type="match status" value="1"/>
</dbReference>
<dbReference type="OrthoDB" id="1600564at2759"/>
<name>A0A371FA55_MUCPR</name>
<dbReference type="InterPro" id="IPR036514">
    <property type="entry name" value="SGNH_hydro_sf"/>
</dbReference>
<keyword evidence="2" id="KW-1185">Reference proteome</keyword>
<reference evidence="1" key="1">
    <citation type="submission" date="2018-05" db="EMBL/GenBank/DDBJ databases">
        <title>Draft genome of Mucuna pruriens seed.</title>
        <authorList>
            <person name="Nnadi N.E."/>
            <person name="Vos R."/>
            <person name="Hasami M.H."/>
            <person name="Devisetty U.K."/>
            <person name="Aguiy J.C."/>
        </authorList>
    </citation>
    <scope>NUCLEOTIDE SEQUENCE [LARGE SCALE GENOMIC DNA]</scope>
    <source>
        <strain evidence="1">JCA_2017</strain>
    </source>
</reference>
<dbReference type="AlphaFoldDB" id="A0A371FA55"/>
<evidence type="ECO:0000313" key="1">
    <source>
        <dbReference type="EMBL" id="RDX75169.1"/>
    </source>
</evidence>
<feature type="non-terminal residue" evidence="1">
    <location>
        <position position="1"/>
    </location>
</feature>